<sequence length="138" mass="15800">MALISWNESLSVGVDTFDDQHKVLIGHLNALHDAMRNGKSNEIITKVLDGLVKYTVYHFTSEEKAFEQYDYPDADKHKAEHQFFTQKAIDLQKQFQAGKLFISVDVLNFLMDWVQNHILGSDAAYRSFFAGKTVKAEE</sequence>
<dbReference type="Gene3D" id="1.20.120.50">
    <property type="entry name" value="Hemerythrin-like"/>
    <property type="match status" value="1"/>
</dbReference>
<dbReference type="InterPro" id="IPR016131">
    <property type="entry name" value="Haemerythrin_Fe_BS"/>
</dbReference>
<evidence type="ECO:0000256" key="4">
    <source>
        <dbReference type="ARBA" id="ARBA00023004"/>
    </source>
</evidence>
<evidence type="ECO:0000256" key="2">
    <source>
        <dbReference type="ARBA" id="ARBA00022621"/>
    </source>
</evidence>
<dbReference type="CDD" id="cd12107">
    <property type="entry name" value="Hemerythrin"/>
    <property type="match status" value="1"/>
</dbReference>
<dbReference type="AlphaFoldDB" id="E1RCT9"/>
<proteinExistence type="inferred from homology"/>
<evidence type="ECO:0000313" key="7">
    <source>
        <dbReference type="Proteomes" id="UP000002318"/>
    </source>
</evidence>
<dbReference type="GO" id="GO:0005344">
    <property type="term" value="F:oxygen carrier activity"/>
    <property type="evidence" value="ECO:0007669"/>
    <property type="project" value="UniProtKB-KW"/>
</dbReference>
<dbReference type="Proteomes" id="UP000002318">
    <property type="component" value="Chromosome"/>
</dbReference>
<protein>
    <submittedName>
        <fullName evidence="6">Hemerythrin-like metal-binding protein</fullName>
    </submittedName>
</protein>
<dbReference type="PANTHER" id="PTHR37164">
    <property type="entry name" value="BACTERIOHEMERYTHRIN"/>
    <property type="match status" value="1"/>
</dbReference>
<accession>E1RCT9</accession>
<dbReference type="HOGENOM" id="CLU_086902_3_1_12"/>
<name>E1RCT9_SEDSS</name>
<keyword evidence="7" id="KW-1185">Reference proteome</keyword>
<keyword evidence="2" id="KW-0813">Transport</keyword>
<dbReference type="OrthoDB" id="9797092at2"/>
<feature type="domain" description="Hemerythrin-like" evidence="5">
    <location>
        <begin position="13"/>
        <end position="122"/>
    </location>
</feature>
<dbReference type="NCBIfam" id="TIGR02481">
    <property type="entry name" value="hemeryth_dom"/>
    <property type="match status" value="1"/>
</dbReference>
<dbReference type="KEGG" id="ssm:Spirs_1036"/>
<keyword evidence="4" id="KW-0408">Iron</keyword>
<dbReference type="InterPro" id="IPR012312">
    <property type="entry name" value="Hemerythrin-like"/>
</dbReference>
<dbReference type="PROSITE" id="PS00550">
    <property type="entry name" value="HEMERYTHRINS"/>
    <property type="match status" value="1"/>
</dbReference>
<dbReference type="STRING" id="573413.Spirs_1036"/>
<dbReference type="Pfam" id="PF01814">
    <property type="entry name" value="Hemerythrin"/>
    <property type="match status" value="1"/>
</dbReference>
<dbReference type="InterPro" id="IPR012827">
    <property type="entry name" value="Hemerythrin_metal-bd"/>
</dbReference>
<dbReference type="InterPro" id="IPR050669">
    <property type="entry name" value="Hemerythrin"/>
</dbReference>
<organism evidence="6 7">
    <name type="scientific">Sediminispirochaeta smaragdinae (strain DSM 11293 / JCM 15392 / SEBR 4228)</name>
    <name type="common">Spirochaeta smaragdinae</name>
    <dbReference type="NCBI Taxonomy" id="573413"/>
    <lineage>
        <taxon>Bacteria</taxon>
        <taxon>Pseudomonadati</taxon>
        <taxon>Spirochaetota</taxon>
        <taxon>Spirochaetia</taxon>
        <taxon>Spirochaetales</taxon>
        <taxon>Spirochaetaceae</taxon>
        <taxon>Sediminispirochaeta</taxon>
    </lineage>
</organism>
<gene>
    <name evidence="6" type="ordered locus">Spirs_1036</name>
</gene>
<dbReference type="RefSeq" id="WP_013253633.1">
    <property type="nucleotide sequence ID" value="NC_014364.1"/>
</dbReference>
<comment type="similarity">
    <text evidence="1">Belongs to the hemerythrin family.</text>
</comment>
<reference evidence="6 7" key="1">
    <citation type="journal article" date="2010" name="Stand. Genomic Sci.">
        <title>Complete genome sequence of Spirochaeta smaragdinae type strain (SEBR 4228).</title>
        <authorList>
            <person name="Mavromatis K."/>
            <person name="Yasawong M."/>
            <person name="Chertkov O."/>
            <person name="Lapidus A."/>
            <person name="Lucas S."/>
            <person name="Nolan M."/>
            <person name="Del Rio T.G."/>
            <person name="Tice H."/>
            <person name="Cheng J.F."/>
            <person name="Pitluck S."/>
            <person name="Liolios K."/>
            <person name="Ivanova N."/>
            <person name="Tapia R."/>
            <person name="Han C."/>
            <person name="Bruce D."/>
            <person name="Goodwin L."/>
            <person name="Pati A."/>
            <person name="Chen A."/>
            <person name="Palaniappan K."/>
            <person name="Land M."/>
            <person name="Hauser L."/>
            <person name="Chang Y.J."/>
            <person name="Jeffries C.D."/>
            <person name="Detter J.C."/>
            <person name="Rohde M."/>
            <person name="Brambilla E."/>
            <person name="Spring S."/>
            <person name="Goker M."/>
            <person name="Sikorski J."/>
            <person name="Woyke T."/>
            <person name="Bristow J."/>
            <person name="Eisen J.A."/>
            <person name="Markowitz V."/>
            <person name="Hugenholtz P."/>
            <person name="Klenk H.P."/>
            <person name="Kyrpides N.C."/>
        </authorList>
    </citation>
    <scope>NUCLEOTIDE SEQUENCE [LARGE SCALE GENOMIC DNA]</scope>
    <source>
        <strain evidence="7">DSM 11293 / JCM 15392 / SEBR 4228</strain>
    </source>
</reference>
<dbReference type="PANTHER" id="PTHR37164:SF1">
    <property type="entry name" value="BACTERIOHEMERYTHRIN"/>
    <property type="match status" value="1"/>
</dbReference>
<evidence type="ECO:0000256" key="1">
    <source>
        <dbReference type="ARBA" id="ARBA00010587"/>
    </source>
</evidence>
<evidence type="ECO:0000259" key="5">
    <source>
        <dbReference type="Pfam" id="PF01814"/>
    </source>
</evidence>
<dbReference type="EMBL" id="CP002116">
    <property type="protein sequence ID" value="ADK80169.1"/>
    <property type="molecule type" value="Genomic_DNA"/>
</dbReference>
<dbReference type="NCBIfam" id="NF033749">
    <property type="entry name" value="bact_hemeryth"/>
    <property type="match status" value="1"/>
</dbReference>
<evidence type="ECO:0000313" key="6">
    <source>
        <dbReference type="EMBL" id="ADK80169.1"/>
    </source>
</evidence>
<dbReference type="SUPFAM" id="SSF47188">
    <property type="entry name" value="Hemerythrin-like"/>
    <property type="match status" value="1"/>
</dbReference>
<evidence type="ECO:0000256" key="3">
    <source>
        <dbReference type="ARBA" id="ARBA00022723"/>
    </source>
</evidence>
<dbReference type="GO" id="GO:0046872">
    <property type="term" value="F:metal ion binding"/>
    <property type="evidence" value="ECO:0007669"/>
    <property type="project" value="UniProtKB-KW"/>
</dbReference>
<dbReference type="eggNOG" id="COG2703">
    <property type="taxonomic scope" value="Bacteria"/>
</dbReference>
<keyword evidence="2" id="KW-0561">Oxygen transport</keyword>
<dbReference type="InterPro" id="IPR035938">
    <property type="entry name" value="Hemerythrin-like_sf"/>
</dbReference>
<keyword evidence="3" id="KW-0479">Metal-binding</keyword>